<dbReference type="GO" id="GO:0006508">
    <property type="term" value="P:proteolysis"/>
    <property type="evidence" value="ECO:0007669"/>
    <property type="project" value="UniProtKB-KW"/>
</dbReference>
<sequence length="208" mass="23533">MGALDLVNIRWAYAAAAVAFFPGVALADWKPVERIEPYTISGSTALDLYRSIGERGPKLGVRRVIAYTDFRLTWQRDYQPRNDGACVLASAKPKLTITYRLPKVSGSLPPQTQAAWERFSDGVRTHERVHGEIITDMVKKIEAVSVGLRAEQDPGCRKVRVKLQEHLGRLSQEQRQRSREFDRVEMGDGGNVHRLVMEFINGDRQRSN</sequence>
<organism evidence="1 2">
    <name type="scientific">Nitratireductor aquibiodomus</name>
    <dbReference type="NCBI Taxonomy" id="204799"/>
    <lineage>
        <taxon>Bacteria</taxon>
        <taxon>Pseudomonadati</taxon>
        <taxon>Pseudomonadota</taxon>
        <taxon>Alphaproteobacteria</taxon>
        <taxon>Hyphomicrobiales</taxon>
        <taxon>Phyllobacteriaceae</taxon>
        <taxon>Nitratireductor</taxon>
    </lineage>
</organism>
<name>A0A1H4NCP5_9HYPH</name>
<protein>
    <submittedName>
        <fullName evidence="1">Predicted secreted Zn-dependent protease</fullName>
    </submittedName>
</protein>
<dbReference type="RefSeq" id="WP_007008461.1">
    <property type="nucleotide sequence ID" value="NZ_FNSL01000001.1"/>
</dbReference>
<dbReference type="PIRSF" id="PIRSF010521">
    <property type="entry name" value="DUF922_bac"/>
    <property type="match status" value="1"/>
</dbReference>
<proteinExistence type="predicted"/>
<dbReference type="InterPro" id="IPR010321">
    <property type="entry name" value="DUF922"/>
</dbReference>
<keyword evidence="1" id="KW-0378">Hydrolase</keyword>
<dbReference type="Proteomes" id="UP000199064">
    <property type="component" value="Unassembled WGS sequence"/>
</dbReference>
<evidence type="ECO:0000313" key="2">
    <source>
        <dbReference type="Proteomes" id="UP000199064"/>
    </source>
</evidence>
<dbReference type="EMBL" id="FNSL01000001">
    <property type="protein sequence ID" value="SEB92971.1"/>
    <property type="molecule type" value="Genomic_DNA"/>
</dbReference>
<dbReference type="AlphaFoldDB" id="A0A1H4NCP5"/>
<accession>A0A1H4NCP5</accession>
<keyword evidence="1" id="KW-0645">Protease</keyword>
<keyword evidence="2" id="KW-1185">Reference proteome</keyword>
<gene>
    <name evidence="1" type="ORF">SAMN05216452_3718</name>
</gene>
<reference evidence="2" key="1">
    <citation type="submission" date="2016-10" db="EMBL/GenBank/DDBJ databases">
        <authorList>
            <person name="Varghese N."/>
            <person name="Submissions S."/>
        </authorList>
    </citation>
    <scope>NUCLEOTIDE SEQUENCE [LARGE SCALE GENOMIC DNA]</scope>
    <source>
        <strain evidence="2">ES.061</strain>
    </source>
</reference>
<dbReference type="GO" id="GO:0008233">
    <property type="term" value="F:peptidase activity"/>
    <property type="evidence" value="ECO:0007669"/>
    <property type="project" value="UniProtKB-KW"/>
</dbReference>
<evidence type="ECO:0000313" key="1">
    <source>
        <dbReference type="EMBL" id="SEB92971.1"/>
    </source>
</evidence>
<dbReference type="Pfam" id="PF06037">
    <property type="entry name" value="DUF922"/>
    <property type="match status" value="1"/>
</dbReference>